<evidence type="ECO:0000313" key="2">
    <source>
        <dbReference type="EMBL" id="KAK6179654.1"/>
    </source>
</evidence>
<evidence type="ECO:0000313" key="3">
    <source>
        <dbReference type="Proteomes" id="UP001347796"/>
    </source>
</evidence>
<dbReference type="Pfam" id="PF00686">
    <property type="entry name" value="CBM_20"/>
    <property type="match status" value="1"/>
</dbReference>
<dbReference type="GO" id="GO:2001070">
    <property type="term" value="F:starch binding"/>
    <property type="evidence" value="ECO:0007669"/>
    <property type="project" value="InterPro"/>
</dbReference>
<gene>
    <name evidence="2" type="ORF">SNE40_011964</name>
</gene>
<dbReference type="SUPFAM" id="SSF49452">
    <property type="entry name" value="Starch-binding domain-like"/>
    <property type="match status" value="1"/>
</dbReference>
<dbReference type="InterPro" id="IPR013784">
    <property type="entry name" value="Carb-bd-like_fold"/>
</dbReference>
<dbReference type="Gene3D" id="2.60.40.10">
    <property type="entry name" value="Immunoglobulins"/>
    <property type="match status" value="1"/>
</dbReference>
<feature type="domain" description="CBM20" evidence="1">
    <location>
        <begin position="118"/>
        <end position="201"/>
    </location>
</feature>
<dbReference type="EMBL" id="JAZGQO010000008">
    <property type="protein sequence ID" value="KAK6179654.1"/>
    <property type="molecule type" value="Genomic_DNA"/>
</dbReference>
<comment type="caution">
    <text evidence="2">The sequence shown here is derived from an EMBL/GenBank/DDBJ whole genome shotgun (WGS) entry which is preliminary data.</text>
</comment>
<dbReference type="Proteomes" id="UP001347796">
    <property type="component" value="Unassembled WGS sequence"/>
</dbReference>
<name>A0AAN8PMH3_PATCE</name>
<organism evidence="2 3">
    <name type="scientific">Patella caerulea</name>
    <name type="common">Rayed Mediterranean limpet</name>
    <dbReference type="NCBI Taxonomy" id="87958"/>
    <lineage>
        <taxon>Eukaryota</taxon>
        <taxon>Metazoa</taxon>
        <taxon>Spiralia</taxon>
        <taxon>Lophotrochozoa</taxon>
        <taxon>Mollusca</taxon>
        <taxon>Gastropoda</taxon>
        <taxon>Patellogastropoda</taxon>
        <taxon>Patelloidea</taxon>
        <taxon>Patellidae</taxon>
        <taxon>Patella</taxon>
    </lineage>
</organism>
<keyword evidence="3" id="KW-1185">Reference proteome</keyword>
<reference evidence="2 3" key="1">
    <citation type="submission" date="2024-01" db="EMBL/GenBank/DDBJ databases">
        <title>The genome of the rayed Mediterranean limpet Patella caerulea (Linnaeus, 1758).</title>
        <authorList>
            <person name="Anh-Thu Weber A."/>
            <person name="Halstead-Nussloch G."/>
        </authorList>
    </citation>
    <scope>NUCLEOTIDE SEQUENCE [LARGE SCALE GENOMIC DNA]</scope>
    <source>
        <strain evidence="2">AATW-2023a</strain>
        <tissue evidence="2">Whole specimen</tissue>
    </source>
</reference>
<dbReference type="InterPro" id="IPR013783">
    <property type="entry name" value="Ig-like_fold"/>
</dbReference>
<dbReference type="AlphaFoldDB" id="A0AAN8PMH3"/>
<dbReference type="InterPro" id="IPR002044">
    <property type="entry name" value="CBM20"/>
</dbReference>
<proteinExistence type="predicted"/>
<evidence type="ECO:0000259" key="1">
    <source>
        <dbReference type="Pfam" id="PF00686"/>
    </source>
</evidence>
<protein>
    <recommendedName>
        <fullName evidence="1">CBM20 domain-containing protein</fullName>
    </recommendedName>
</protein>
<accession>A0AAN8PMH3</accession>
<sequence>MPDQLIIRFILHRFKGEDFENGEPAIVYQTKLKKERWKLKDTKMAYKNFDDPTTWYATVRILEDSEIQWMWVLITPERKIIRTESISYRHVGVGFVGGDIHSSWGISEVIYQQQGCYVNLETCYRTKLGERLAAVGAGTVLGDWTACEAPLADLISDFDWKWRVRLWMDHYTNKEWKWVVVDQRRCPVRWEDSPNRQLVCKKLTMQTIFAPWNNPGDDTVKCIIADELRDRVREHGILQLEKSNKLFQSEDMDDKITQRKE</sequence>